<gene>
    <name evidence="2" type="ORF">dnl_54210</name>
</gene>
<proteinExistence type="predicted"/>
<accession>A0A975BD02</accession>
<keyword evidence="1" id="KW-0472">Membrane</keyword>
<keyword evidence="3" id="KW-1185">Reference proteome</keyword>
<evidence type="ECO:0000256" key="1">
    <source>
        <dbReference type="SAM" id="Phobius"/>
    </source>
</evidence>
<sequence>MESIDNSRKQGTKILVFKHGRTYFTKEGERRFYFFLTLLMLLSGILYKIGIF</sequence>
<evidence type="ECO:0000313" key="3">
    <source>
        <dbReference type="Proteomes" id="UP000663720"/>
    </source>
</evidence>
<reference evidence="2" key="1">
    <citation type="journal article" date="2021" name="Microb. Physiol.">
        <title>Proteogenomic Insights into the Physiology of Marine, Sulfate-Reducing, Filamentous Desulfonema limicola and Desulfonema magnum.</title>
        <authorList>
            <person name="Schnaars V."/>
            <person name="Wohlbrand L."/>
            <person name="Scheve S."/>
            <person name="Hinrichs C."/>
            <person name="Reinhardt R."/>
            <person name="Rabus R."/>
        </authorList>
    </citation>
    <scope>NUCLEOTIDE SEQUENCE</scope>
    <source>
        <strain evidence="2">5ac10</strain>
    </source>
</reference>
<dbReference type="Proteomes" id="UP000663720">
    <property type="component" value="Chromosome"/>
</dbReference>
<keyword evidence="1" id="KW-1133">Transmembrane helix</keyword>
<feature type="transmembrane region" description="Helical" evidence="1">
    <location>
        <begin position="32"/>
        <end position="51"/>
    </location>
</feature>
<dbReference type="AlphaFoldDB" id="A0A975BD02"/>
<dbReference type="EMBL" id="CP061799">
    <property type="protein sequence ID" value="QTA83028.1"/>
    <property type="molecule type" value="Genomic_DNA"/>
</dbReference>
<evidence type="ECO:0000313" key="2">
    <source>
        <dbReference type="EMBL" id="QTA83028.1"/>
    </source>
</evidence>
<dbReference type="KEGG" id="dli:dnl_54210"/>
<keyword evidence="1" id="KW-0812">Transmembrane</keyword>
<organism evidence="2 3">
    <name type="scientific">Desulfonema limicola</name>
    <dbReference type="NCBI Taxonomy" id="45656"/>
    <lineage>
        <taxon>Bacteria</taxon>
        <taxon>Pseudomonadati</taxon>
        <taxon>Thermodesulfobacteriota</taxon>
        <taxon>Desulfobacteria</taxon>
        <taxon>Desulfobacterales</taxon>
        <taxon>Desulfococcaceae</taxon>
        <taxon>Desulfonema</taxon>
    </lineage>
</organism>
<name>A0A975BD02_9BACT</name>
<dbReference type="RefSeq" id="WP_207688876.1">
    <property type="nucleotide sequence ID" value="NZ_CP061799.1"/>
</dbReference>
<protein>
    <submittedName>
        <fullName evidence="2">Uncharacterized protein</fullName>
    </submittedName>
</protein>